<accession>A0ABW2H6H9</accession>
<gene>
    <name evidence="1" type="ORF">ACFQO7_31205</name>
</gene>
<reference evidence="2" key="1">
    <citation type="journal article" date="2019" name="Int. J. Syst. Evol. Microbiol.">
        <title>The Global Catalogue of Microorganisms (GCM) 10K type strain sequencing project: providing services to taxonomists for standard genome sequencing and annotation.</title>
        <authorList>
            <consortium name="The Broad Institute Genomics Platform"/>
            <consortium name="The Broad Institute Genome Sequencing Center for Infectious Disease"/>
            <person name="Wu L."/>
            <person name="Ma J."/>
        </authorList>
    </citation>
    <scope>NUCLEOTIDE SEQUENCE [LARGE SCALE GENOMIC DNA]</scope>
    <source>
        <strain evidence="2">CGMCC 1.9106</strain>
    </source>
</reference>
<evidence type="ECO:0000313" key="1">
    <source>
        <dbReference type="EMBL" id="MFC7246968.1"/>
    </source>
</evidence>
<evidence type="ECO:0000313" key="2">
    <source>
        <dbReference type="Proteomes" id="UP001596392"/>
    </source>
</evidence>
<dbReference type="EMBL" id="JBHTAC010000048">
    <property type="protein sequence ID" value="MFC7246968.1"/>
    <property type="molecule type" value="Genomic_DNA"/>
</dbReference>
<sequence length="116" mass="13333">MLATMTMRRAQSENIAARSQQMALTLIPRRLDAFEVMWRELFAVQSGQLLTDERLDRLISASLWMPPHLRESLLQAVTAKDPPVEQFRSLREQLLEAAGTDEIDVAMKRLRERRGG</sequence>
<comment type="caution">
    <text evidence="1">The sequence shown here is derived from an EMBL/GenBank/DDBJ whole genome shotgun (WGS) entry which is preliminary data.</text>
</comment>
<keyword evidence="2" id="KW-1185">Reference proteome</keyword>
<dbReference type="Proteomes" id="UP001596392">
    <property type="component" value="Unassembled WGS sequence"/>
</dbReference>
<proteinExistence type="predicted"/>
<name>A0ABW2H6H9_9ACTN</name>
<dbReference type="RefSeq" id="WP_376809746.1">
    <property type="nucleotide sequence ID" value="NZ_JBHTAC010000048.1"/>
</dbReference>
<organism evidence="1 2">
    <name type="scientific">Catellatospora aurea</name>
    <dbReference type="NCBI Taxonomy" id="1337874"/>
    <lineage>
        <taxon>Bacteria</taxon>
        <taxon>Bacillati</taxon>
        <taxon>Actinomycetota</taxon>
        <taxon>Actinomycetes</taxon>
        <taxon>Micromonosporales</taxon>
        <taxon>Micromonosporaceae</taxon>
        <taxon>Catellatospora</taxon>
    </lineage>
</organism>
<protein>
    <submittedName>
        <fullName evidence="1">Uncharacterized protein</fullName>
    </submittedName>
</protein>